<comment type="caution">
    <text evidence="1">The sequence shown here is derived from an EMBL/GenBank/DDBJ whole genome shotgun (WGS) entry which is preliminary data.</text>
</comment>
<evidence type="ECO:0000313" key="2">
    <source>
        <dbReference type="Proteomes" id="UP000244223"/>
    </source>
</evidence>
<proteinExistence type="predicted"/>
<dbReference type="RefSeq" id="WP_107866872.1">
    <property type="nucleotide sequence ID" value="NZ_QAON01000021.1"/>
</dbReference>
<dbReference type="EMBL" id="QAON01000021">
    <property type="protein sequence ID" value="PTQ87191.1"/>
    <property type="molecule type" value="Genomic_DNA"/>
</dbReference>
<sequence>MDRQISTLFYERLLSSQDQSAVRAEAVTLINQHAPNDPRDFIHDPYIIEFIGAQPNATFYEKELCVYFGIMPIFNSYFKY</sequence>
<gene>
    <name evidence="1" type="ORF">C8N29_12126</name>
</gene>
<protein>
    <submittedName>
        <fullName evidence="1">Uncharacterized protein DUF1016</fullName>
    </submittedName>
</protein>
<dbReference type="OrthoDB" id="9801263at2"/>
<keyword evidence="2" id="KW-1185">Reference proteome</keyword>
<organism evidence="1 2">
    <name type="scientific">Agitococcus lubricus</name>
    <dbReference type="NCBI Taxonomy" id="1077255"/>
    <lineage>
        <taxon>Bacteria</taxon>
        <taxon>Pseudomonadati</taxon>
        <taxon>Pseudomonadota</taxon>
        <taxon>Gammaproteobacteria</taxon>
        <taxon>Moraxellales</taxon>
        <taxon>Moraxellaceae</taxon>
        <taxon>Agitococcus</taxon>
    </lineage>
</organism>
<reference evidence="1 2" key="1">
    <citation type="submission" date="2018-04" db="EMBL/GenBank/DDBJ databases">
        <title>Genomic Encyclopedia of Archaeal and Bacterial Type Strains, Phase II (KMG-II): from individual species to whole genera.</title>
        <authorList>
            <person name="Goeker M."/>
        </authorList>
    </citation>
    <scope>NUCLEOTIDE SEQUENCE [LARGE SCALE GENOMIC DNA]</scope>
    <source>
        <strain evidence="1 2">DSM 5822</strain>
    </source>
</reference>
<evidence type="ECO:0000313" key="1">
    <source>
        <dbReference type="EMBL" id="PTQ87191.1"/>
    </source>
</evidence>
<accession>A0A2T5ITI2</accession>
<dbReference type="Proteomes" id="UP000244223">
    <property type="component" value="Unassembled WGS sequence"/>
</dbReference>
<dbReference type="AlphaFoldDB" id="A0A2T5ITI2"/>
<name>A0A2T5ITI2_9GAMM</name>